<feature type="signal peptide" evidence="1">
    <location>
        <begin position="1"/>
        <end position="20"/>
    </location>
</feature>
<feature type="domain" description="DUF7482" evidence="2">
    <location>
        <begin position="43"/>
        <end position="172"/>
    </location>
</feature>
<dbReference type="AlphaFoldDB" id="A0A437RRT0"/>
<dbReference type="PROSITE" id="PS51257">
    <property type="entry name" value="PROKAR_LIPOPROTEIN"/>
    <property type="match status" value="1"/>
</dbReference>
<keyword evidence="4" id="KW-1185">Reference proteome</keyword>
<comment type="caution">
    <text evidence="3">The sequence shown here is derived from an EMBL/GenBank/DDBJ whole genome shotgun (WGS) entry which is preliminary data.</text>
</comment>
<gene>
    <name evidence="3" type="ORF">EOE66_02055</name>
</gene>
<dbReference type="EMBL" id="SACR01000001">
    <property type="protein sequence ID" value="RVU49381.1"/>
    <property type="molecule type" value="Genomic_DNA"/>
</dbReference>
<sequence>MKKWLVPLGLVAALAGCVHTPAPPGPGPGPGQVQLPVLMGWFDGEAVLYVTTDVSHADVAAAKGANFAPRLAHALPGGPPQPGRVSSVDKVYAVTNFQQPSLFASAPRPVGPASGDAGYSPLWQMVKVTWQPGRTPRELRAEEAVLAAAEKGDVVLEPTPVVLNCPIVQRDGQGSLPGVVLPRSQR</sequence>
<protein>
    <recommendedName>
        <fullName evidence="2">DUF7482 domain-containing protein</fullName>
    </recommendedName>
</protein>
<proteinExistence type="predicted"/>
<dbReference type="Pfam" id="PF24298">
    <property type="entry name" value="DUF7482"/>
    <property type="match status" value="1"/>
</dbReference>
<evidence type="ECO:0000256" key="1">
    <source>
        <dbReference type="SAM" id="SignalP"/>
    </source>
</evidence>
<reference evidence="3 4" key="1">
    <citation type="submission" date="2019-01" db="EMBL/GenBank/DDBJ databases">
        <authorList>
            <person name="Chen W.-M."/>
        </authorList>
    </citation>
    <scope>NUCLEOTIDE SEQUENCE [LARGE SCALE GENOMIC DNA]</scope>
    <source>
        <strain evidence="3 4">KYPY4</strain>
    </source>
</reference>
<accession>A0A437RRT0</accession>
<evidence type="ECO:0000313" key="4">
    <source>
        <dbReference type="Proteomes" id="UP000285575"/>
    </source>
</evidence>
<feature type="chain" id="PRO_5019019667" description="DUF7482 domain-containing protein" evidence="1">
    <location>
        <begin position="21"/>
        <end position="186"/>
    </location>
</feature>
<evidence type="ECO:0000313" key="3">
    <source>
        <dbReference type="EMBL" id="RVU49381.1"/>
    </source>
</evidence>
<keyword evidence="1" id="KW-0732">Signal</keyword>
<dbReference type="Proteomes" id="UP000285575">
    <property type="component" value="Unassembled WGS sequence"/>
</dbReference>
<dbReference type="InterPro" id="IPR055905">
    <property type="entry name" value="DUF7482"/>
</dbReference>
<evidence type="ECO:0000259" key="2">
    <source>
        <dbReference type="Pfam" id="PF24298"/>
    </source>
</evidence>
<name>A0A437RRT0_9BURK</name>
<dbReference type="RefSeq" id="WP_164884961.1">
    <property type="nucleotide sequence ID" value="NZ_SACR01000001.1"/>
</dbReference>
<organism evidence="3 4">
    <name type="scientific">Rubrivivax rivuli</name>
    <dbReference type="NCBI Taxonomy" id="1862385"/>
    <lineage>
        <taxon>Bacteria</taxon>
        <taxon>Pseudomonadati</taxon>
        <taxon>Pseudomonadota</taxon>
        <taxon>Betaproteobacteria</taxon>
        <taxon>Burkholderiales</taxon>
        <taxon>Sphaerotilaceae</taxon>
        <taxon>Rubrivivax</taxon>
    </lineage>
</organism>